<sequence length="394" mass="40933">MAGQVTVSGTTPARPGPLAGLRVVELGGIGPGPFCAMVLADLGADVVRVHRPSEVGTPPNPVLDRGRRTLAIDLKRASGVAVVRRLIDESDVLLEGFRPGVLERLGLAPEVLRASHPELVVGRMTGFGQEGPLAARAGHDINYIALSGVLGSIGRPGERPVPPLNLVGDFGGGGMLLALGVVSAVLHARTSGVGQDVDAAMVDGSALLMAMTYGFAAQGRWTADRGSNMFDGSMPFYDTYECADAKYVAVGAVEPQFYRVLVETLGVTDLVDVNDPAAQRDPATFPATRKAFAEAFATRTRDEWAAVFAEVDACVTPVLDIDEAPSDAHLVDRATYVHDENGVVHPAPAPRFGATPLAPPAAPAAPGAHTHEILAGLGLTTDEIAALHEEGTVA</sequence>
<accession>A0ABV3SZN8</accession>
<evidence type="ECO:0000313" key="2">
    <source>
        <dbReference type="Proteomes" id="UP001556631"/>
    </source>
</evidence>
<reference evidence="1 2" key="1">
    <citation type="submission" date="2024-07" db="EMBL/GenBank/DDBJ databases">
        <authorList>
            <person name="Lee S."/>
            <person name="Kang M."/>
        </authorList>
    </citation>
    <scope>NUCLEOTIDE SEQUENCE [LARGE SCALE GENOMIC DNA]</scope>
    <source>
        <strain evidence="1 2">DS6</strain>
    </source>
</reference>
<dbReference type="Proteomes" id="UP001556631">
    <property type="component" value="Unassembled WGS sequence"/>
</dbReference>
<dbReference type="InterPro" id="IPR050509">
    <property type="entry name" value="CoA-transferase_III"/>
</dbReference>
<name>A0ABV3SZN8_9ACTN</name>
<dbReference type="SUPFAM" id="SSF89796">
    <property type="entry name" value="CoA-transferase family III (CaiB/BaiF)"/>
    <property type="match status" value="1"/>
</dbReference>
<evidence type="ECO:0000313" key="1">
    <source>
        <dbReference type="EMBL" id="MEX0428412.1"/>
    </source>
</evidence>
<keyword evidence="2" id="KW-1185">Reference proteome</keyword>
<dbReference type="PANTHER" id="PTHR48228:SF5">
    <property type="entry name" value="ALPHA-METHYLACYL-COA RACEMASE"/>
    <property type="match status" value="1"/>
</dbReference>
<dbReference type="Gene3D" id="3.30.1540.10">
    <property type="entry name" value="formyl-coa transferase, domain 3"/>
    <property type="match status" value="1"/>
</dbReference>
<protein>
    <submittedName>
        <fullName evidence="1">CaiB/BaiF CoA transferase family protein</fullName>
    </submittedName>
</protein>
<dbReference type="InterPro" id="IPR023606">
    <property type="entry name" value="CoA-Trfase_III_dom_1_sf"/>
</dbReference>
<dbReference type="InterPro" id="IPR003673">
    <property type="entry name" value="CoA-Trfase_fam_III"/>
</dbReference>
<dbReference type="InterPro" id="IPR044855">
    <property type="entry name" value="CoA-Trfase_III_dom3_sf"/>
</dbReference>
<gene>
    <name evidence="1" type="ORF">AB3X52_12345</name>
</gene>
<dbReference type="PANTHER" id="PTHR48228">
    <property type="entry name" value="SUCCINYL-COA--D-CITRAMALATE COA-TRANSFERASE"/>
    <property type="match status" value="1"/>
</dbReference>
<comment type="caution">
    <text evidence="1">The sequence shown here is derived from an EMBL/GenBank/DDBJ whole genome shotgun (WGS) entry which is preliminary data.</text>
</comment>
<dbReference type="GO" id="GO:0016740">
    <property type="term" value="F:transferase activity"/>
    <property type="evidence" value="ECO:0007669"/>
    <property type="project" value="UniProtKB-KW"/>
</dbReference>
<organism evidence="1 2">
    <name type="scientific">Nocardioides eburneus</name>
    <dbReference type="NCBI Taxonomy" id="3231482"/>
    <lineage>
        <taxon>Bacteria</taxon>
        <taxon>Bacillati</taxon>
        <taxon>Actinomycetota</taxon>
        <taxon>Actinomycetes</taxon>
        <taxon>Propionibacteriales</taxon>
        <taxon>Nocardioidaceae</taxon>
        <taxon>Nocardioides</taxon>
    </lineage>
</organism>
<dbReference type="EMBL" id="JBFPJR010000020">
    <property type="protein sequence ID" value="MEX0428412.1"/>
    <property type="molecule type" value="Genomic_DNA"/>
</dbReference>
<keyword evidence="1" id="KW-0808">Transferase</keyword>
<dbReference type="Pfam" id="PF02515">
    <property type="entry name" value="CoA_transf_3"/>
    <property type="match status" value="1"/>
</dbReference>
<dbReference type="RefSeq" id="WP_367994382.1">
    <property type="nucleotide sequence ID" value="NZ_JBFPJR010000020.1"/>
</dbReference>
<dbReference type="Gene3D" id="3.40.50.10540">
    <property type="entry name" value="Crotonobetainyl-coa:carnitine coa-transferase, domain 1"/>
    <property type="match status" value="1"/>
</dbReference>
<proteinExistence type="predicted"/>